<keyword evidence="5" id="KW-0560">Oxidoreductase</keyword>
<dbReference type="RefSeq" id="XP_002672217.1">
    <property type="nucleotide sequence ID" value="XM_002672171.1"/>
</dbReference>
<keyword evidence="4" id="KW-0223">Dioxygenase</keyword>
<dbReference type="InterPro" id="IPR044862">
    <property type="entry name" value="Pro_4_hyd_alph_FE2OG_OXY"/>
</dbReference>
<keyword evidence="3" id="KW-0847">Vitamin C</keyword>
<evidence type="ECO:0000259" key="8">
    <source>
        <dbReference type="PROSITE" id="PS51471"/>
    </source>
</evidence>
<evidence type="ECO:0000256" key="1">
    <source>
        <dbReference type="ARBA" id="ARBA00001961"/>
    </source>
</evidence>
<dbReference type="AlphaFoldDB" id="D2VUL5"/>
<evidence type="ECO:0000256" key="7">
    <source>
        <dbReference type="SAM" id="MobiDB-lite"/>
    </source>
</evidence>
<evidence type="ECO:0000256" key="3">
    <source>
        <dbReference type="ARBA" id="ARBA00022896"/>
    </source>
</evidence>
<comment type="cofactor">
    <cofactor evidence="1">
        <name>L-ascorbate</name>
        <dbReference type="ChEBI" id="CHEBI:38290"/>
    </cofactor>
</comment>
<dbReference type="GeneID" id="8854126"/>
<keyword evidence="10" id="KW-1185">Reference proteome</keyword>
<keyword evidence="2" id="KW-0479">Metal-binding</keyword>
<sequence>MSKFELENELYEALKKTQNKGGEDDQPTTTFAEENDDAEYEDDEEYDDEDFGEEEYEEEVVEISENEMLALLDQQQDPFEVCQQIFDKEKLFEANPEQVLIEPNVTVQHFRDLYNNGYVVVDNFIPFEQAQEIHDLAKKLSHTFKPACEMKMSYEDEAEDTFRDNTARSDVIRWLHPKDFTSELTDESKKTSLSCCCTDSSEDIIQWKGNETLRGVVLNKFKVIQKKINEFAPCVKYDDAKMELMWSLYKSHGTYYEKHRDSFPSNGKDEGPLDQRKVTALLYMNTEWKDESDGGQLKIFIKPENASKHTERTTKLINPTAGRLVLFLSGALDHEVMASFKDRVALTSWLS</sequence>
<accession>D2VUL5</accession>
<dbReference type="PANTHER" id="PTHR12907">
    <property type="entry name" value="EGL NINE HOMOLOG-RELATED"/>
    <property type="match status" value="1"/>
</dbReference>
<dbReference type="InterPro" id="IPR006620">
    <property type="entry name" value="Pro_4_hyd_alph"/>
</dbReference>
<dbReference type="PANTHER" id="PTHR12907:SF26">
    <property type="entry name" value="HIF PROLYL HYDROXYLASE, ISOFORM C"/>
    <property type="match status" value="1"/>
</dbReference>
<evidence type="ECO:0000256" key="2">
    <source>
        <dbReference type="ARBA" id="ARBA00022723"/>
    </source>
</evidence>
<organism evidence="10">
    <name type="scientific">Naegleria gruberi</name>
    <name type="common">Amoeba</name>
    <dbReference type="NCBI Taxonomy" id="5762"/>
    <lineage>
        <taxon>Eukaryota</taxon>
        <taxon>Discoba</taxon>
        <taxon>Heterolobosea</taxon>
        <taxon>Tetramitia</taxon>
        <taxon>Eutetramitia</taxon>
        <taxon>Vahlkampfiidae</taxon>
        <taxon>Naegleria</taxon>
    </lineage>
</organism>
<feature type="compositionally biased region" description="Acidic residues" evidence="7">
    <location>
        <begin position="33"/>
        <end position="53"/>
    </location>
</feature>
<dbReference type="GO" id="GO:0071456">
    <property type="term" value="P:cellular response to hypoxia"/>
    <property type="evidence" value="ECO:0007669"/>
    <property type="project" value="TreeGrafter"/>
</dbReference>
<dbReference type="Proteomes" id="UP000006671">
    <property type="component" value="Unassembled WGS sequence"/>
</dbReference>
<dbReference type="InterPro" id="IPR051559">
    <property type="entry name" value="HIF_prolyl_hydroxylases"/>
</dbReference>
<dbReference type="GO" id="GO:0031543">
    <property type="term" value="F:peptidyl-proline dioxygenase activity"/>
    <property type="evidence" value="ECO:0007669"/>
    <property type="project" value="TreeGrafter"/>
</dbReference>
<evidence type="ECO:0000256" key="5">
    <source>
        <dbReference type="ARBA" id="ARBA00023002"/>
    </source>
</evidence>
<dbReference type="InParanoid" id="D2VUL5"/>
<dbReference type="STRING" id="5762.D2VUL5"/>
<keyword evidence="6" id="KW-0408">Iron</keyword>
<dbReference type="OrthoDB" id="76265at2759"/>
<dbReference type="OMA" id="RDDSILW"/>
<gene>
    <name evidence="9" type="ORF">NAEGRDRAFT_52382</name>
</gene>
<dbReference type="Gene3D" id="2.60.120.620">
    <property type="entry name" value="q2cbj1_9rhob like domain"/>
    <property type="match status" value="1"/>
</dbReference>
<dbReference type="SMART" id="SM00702">
    <property type="entry name" value="P4Hc"/>
    <property type="match status" value="1"/>
</dbReference>
<name>D2VUL5_NAEGR</name>
<feature type="domain" description="Fe2OG dioxygenase" evidence="8">
    <location>
        <begin position="227"/>
        <end position="351"/>
    </location>
</feature>
<dbReference type="Pfam" id="PF13640">
    <property type="entry name" value="2OG-FeII_Oxy_3"/>
    <property type="match status" value="1"/>
</dbReference>
<dbReference type="eggNOG" id="KOG3710">
    <property type="taxonomic scope" value="Eukaryota"/>
</dbReference>
<proteinExistence type="predicted"/>
<evidence type="ECO:0000313" key="9">
    <source>
        <dbReference type="EMBL" id="EFC39473.1"/>
    </source>
</evidence>
<dbReference type="KEGG" id="ngr:NAEGRDRAFT_52382"/>
<dbReference type="InterPro" id="IPR005123">
    <property type="entry name" value="Oxoglu/Fe-dep_dioxygenase_dom"/>
</dbReference>
<protein>
    <submittedName>
        <fullName evidence="9">Predicted protein</fullName>
    </submittedName>
</protein>
<dbReference type="VEuPathDB" id="AmoebaDB:NAEGRDRAFT_52382"/>
<dbReference type="EMBL" id="GG738899">
    <property type="protein sequence ID" value="EFC39473.1"/>
    <property type="molecule type" value="Genomic_DNA"/>
</dbReference>
<evidence type="ECO:0000313" key="10">
    <source>
        <dbReference type="Proteomes" id="UP000006671"/>
    </source>
</evidence>
<evidence type="ECO:0000256" key="4">
    <source>
        <dbReference type="ARBA" id="ARBA00022964"/>
    </source>
</evidence>
<dbReference type="GO" id="GO:0008198">
    <property type="term" value="F:ferrous iron binding"/>
    <property type="evidence" value="ECO:0007669"/>
    <property type="project" value="TreeGrafter"/>
</dbReference>
<feature type="region of interest" description="Disordered" evidence="7">
    <location>
        <begin position="14"/>
        <end position="53"/>
    </location>
</feature>
<dbReference type="GO" id="GO:0031418">
    <property type="term" value="F:L-ascorbic acid binding"/>
    <property type="evidence" value="ECO:0007669"/>
    <property type="project" value="UniProtKB-KW"/>
</dbReference>
<dbReference type="PROSITE" id="PS51471">
    <property type="entry name" value="FE2OG_OXY"/>
    <property type="match status" value="1"/>
</dbReference>
<evidence type="ECO:0000256" key="6">
    <source>
        <dbReference type="ARBA" id="ARBA00023004"/>
    </source>
</evidence>
<reference evidence="9 10" key="1">
    <citation type="journal article" date="2010" name="Cell">
        <title>The genome of Naegleria gruberi illuminates early eukaryotic versatility.</title>
        <authorList>
            <person name="Fritz-Laylin L.K."/>
            <person name="Prochnik S.E."/>
            <person name="Ginger M.L."/>
            <person name="Dacks J.B."/>
            <person name="Carpenter M.L."/>
            <person name="Field M.C."/>
            <person name="Kuo A."/>
            <person name="Paredez A."/>
            <person name="Chapman J."/>
            <person name="Pham J."/>
            <person name="Shu S."/>
            <person name="Neupane R."/>
            <person name="Cipriano M."/>
            <person name="Mancuso J."/>
            <person name="Tu H."/>
            <person name="Salamov A."/>
            <person name="Lindquist E."/>
            <person name="Shapiro H."/>
            <person name="Lucas S."/>
            <person name="Grigoriev I.V."/>
            <person name="Cande W.Z."/>
            <person name="Fulton C."/>
            <person name="Rokhsar D.S."/>
            <person name="Dawson S.C."/>
        </authorList>
    </citation>
    <scope>NUCLEOTIDE SEQUENCE [LARGE SCALE GENOMIC DNA]</scope>
    <source>
        <strain evidence="9 10">NEG-M</strain>
    </source>
</reference>